<protein>
    <submittedName>
        <fullName evidence="6">FadR family transcriptional regulator</fullName>
    </submittedName>
</protein>
<keyword evidence="2" id="KW-0238">DNA-binding</keyword>
<proteinExistence type="predicted"/>
<dbReference type="InterPro" id="IPR036390">
    <property type="entry name" value="WH_DNA-bd_sf"/>
</dbReference>
<dbReference type="AlphaFoldDB" id="A0A431V2C4"/>
<dbReference type="InterPro" id="IPR011711">
    <property type="entry name" value="GntR_C"/>
</dbReference>
<evidence type="ECO:0000259" key="5">
    <source>
        <dbReference type="PROSITE" id="PS50949"/>
    </source>
</evidence>
<dbReference type="Gene3D" id="1.20.120.530">
    <property type="entry name" value="GntR ligand-binding domain-like"/>
    <property type="match status" value="1"/>
</dbReference>
<feature type="domain" description="HTH gntR-type" evidence="5">
    <location>
        <begin position="109"/>
        <end position="177"/>
    </location>
</feature>
<dbReference type="PRINTS" id="PR00035">
    <property type="entry name" value="HTHGNTR"/>
</dbReference>
<keyword evidence="7" id="KW-1185">Reference proteome</keyword>
<keyword evidence="1" id="KW-0805">Transcription regulation</keyword>
<evidence type="ECO:0000313" key="6">
    <source>
        <dbReference type="EMBL" id="RTR02886.1"/>
    </source>
</evidence>
<dbReference type="SMART" id="SM00895">
    <property type="entry name" value="FCD"/>
    <property type="match status" value="1"/>
</dbReference>
<organism evidence="6 7">
    <name type="scientific">Halomonas nitroreducens</name>
    <dbReference type="NCBI Taxonomy" id="447425"/>
    <lineage>
        <taxon>Bacteria</taxon>
        <taxon>Pseudomonadati</taxon>
        <taxon>Pseudomonadota</taxon>
        <taxon>Gammaproteobacteria</taxon>
        <taxon>Oceanospirillales</taxon>
        <taxon>Halomonadaceae</taxon>
        <taxon>Halomonas</taxon>
    </lineage>
</organism>
<dbReference type="PANTHER" id="PTHR43537:SF44">
    <property type="entry name" value="GNTR FAMILY REGULATORY PROTEIN"/>
    <property type="match status" value="1"/>
</dbReference>
<keyword evidence="4" id="KW-1133">Transmembrane helix</keyword>
<evidence type="ECO:0000256" key="1">
    <source>
        <dbReference type="ARBA" id="ARBA00023015"/>
    </source>
</evidence>
<dbReference type="Proteomes" id="UP000267400">
    <property type="component" value="Unassembled WGS sequence"/>
</dbReference>
<dbReference type="SMART" id="SM00345">
    <property type="entry name" value="HTH_GNTR"/>
    <property type="match status" value="1"/>
</dbReference>
<dbReference type="CDD" id="cd07377">
    <property type="entry name" value="WHTH_GntR"/>
    <property type="match status" value="1"/>
</dbReference>
<dbReference type="EMBL" id="RXNS01000010">
    <property type="protein sequence ID" value="RTR02886.1"/>
    <property type="molecule type" value="Genomic_DNA"/>
</dbReference>
<dbReference type="SUPFAM" id="SSF46785">
    <property type="entry name" value="Winged helix' DNA-binding domain"/>
    <property type="match status" value="1"/>
</dbReference>
<dbReference type="Pfam" id="PF07729">
    <property type="entry name" value="FCD"/>
    <property type="match status" value="1"/>
</dbReference>
<evidence type="ECO:0000256" key="3">
    <source>
        <dbReference type="ARBA" id="ARBA00023163"/>
    </source>
</evidence>
<keyword evidence="4" id="KW-0812">Transmembrane</keyword>
<sequence length="351" mass="38767">MVVLLKDSAARVGPPTTQPRGNSAVRRDNSPVLVIYLLLWPIFIVFIGQLFCPWVSPSTPGGPRRRGETRALARGRRACDKCQTFRIVRSDILEVTVTTLSQLPLPPEAGGAQALATTLAHAILSGQWESGEPFPRERDLCEHFSASRNRVRNALAELSGSGLIERTAGRGTVVRDIEDWHLLDPQMSDWMAGLEAPHPQLIREVFAFRLSAEPFISELAALAATAQDLARIEAALVGMCDSATDPARREEHAEHDVAFHDAIYRASHNLVWRQMGLLLRPSIVALIQHSHHQAGSLDDSLDRHRRVFEAIRLRDPEAARDATERVLARTAADLGVENGTRSLKRPTSLPL</sequence>
<evidence type="ECO:0000313" key="7">
    <source>
        <dbReference type="Proteomes" id="UP000267400"/>
    </source>
</evidence>
<dbReference type="SUPFAM" id="SSF48008">
    <property type="entry name" value="GntR ligand-binding domain-like"/>
    <property type="match status" value="1"/>
</dbReference>
<dbReference type="Pfam" id="PF00392">
    <property type="entry name" value="GntR"/>
    <property type="match status" value="1"/>
</dbReference>
<reference evidence="6 7" key="1">
    <citation type="submission" date="2018-12" db="EMBL/GenBank/DDBJ databases">
        <authorList>
            <person name="Yu L."/>
        </authorList>
    </citation>
    <scope>NUCLEOTIDE SEQUENCE [LARGE SCALE GENOMIC DNA]</scope>
    <source>
        <strain evidence="6 7">11S</strain>
    </source>
</reference>
<dbReference type="InterPro" id="IPR000524">
    <property type="entry name" value="Tscrpt_reg_HTH_GntR"/>
</dbReference>
<dbReference type="OrthoDB" id="9028214at2"/>
<dbReference type="InterPro" id="IPR008920">
    <property type="entry name" value="TF_FadR/GntR_C"/>
</dbReference>
<keyword evidence="4" id="KW-0472">Membrane</keyword>
<gene>
    <name evidence="6" type="ORF">EKG36_11360</name>
</gene>
<dbReference type="Gene3D" id="1.10.10.10">
    <property type="entry name" value="Winged helix-like DNA-binding domain superfamily/Winged helix DNA-binding domain"/>
    <property type="match status" value="1"/>
</dbReference>
<accession>A0A431V2C4</accession>
<dbReference type="InterPro" id="IPR036388">
    <property type="entry name" value="WH-like_DNA-bd_sf"/>
</dbReference>
<feature type="transmembrane region" description="Helical" evidence="4">
    <location>
        <begin position="33"/>
        <end position="56"/>
    </location>
</feature>
<dbReference type="PROSITE" id="PS50949">
    <property type="entry name" value="HTH_GNTR"/>
    <property type="match status" value="1"/>
</dbReference>
<dbReference type="PANTHER" id="PTHR43537">
    <property type="entry name" value="TRANSCRIPTIONAL REGULATOR, GNTR FAMILY"/>
    <property type="match status" value="1"/>
</dbReference>
<keyword evidence="3" id="KW-0804">Transcription</keyword>
<evidence type="ECO:0000256" key="4">
    <source>
        <dbReference type="SAM" id="Phobius"/>
    </source>
</evidence>
<dbReference type="GO" id="GO:0003677">
    <property type="term" value="F:DNA binding"/>
    <property type="evidence" value="ECO:0007669"/>
    <property type="project" value="UniProtKB-KW"/>
</dbReference>
<comment type="caution">
    <text evidence="6">The sequence shown here is derived from an EMBL/GenBank/DDBJ whole genome shotgun (WGS) entry which is preliminary data.</text>
</comment>
<name>A0A431V2C4_9GAMM</name>
<dbReference type="GO" id="GO:0003700">
    <property type="term" value="F:DNA-binding transcription factor activity"/>
    <property type="evidence" value="ECO:0007669"/>
    <property type="project" value="InterPro"/>
</dbReference>
<evidence type="ECO:0000256" key="2">
    <source>
        <dbReference type="ARBA" id="ARBA00023125"/>
    </source>
</evidence>